<evidence type="ECO:0000259" key="1">
    <source>
        <dbReference type="Pfam" id="PF18962"/>
    </source>
</evidence>
<keyword evidence="3" id="KW-1185">Reference proteome</keyword>
<dbReference type="NCBIfam" id="TIGR04183">
    <property type="entry name" value="Por_Secre_tail"/>
    <property type="match status" value="1"/>
</dbReference>
<feature type="domain" description="Secretion system C-terminal sorting" evidence="1">
    <location>
        <begin position="80"/>
        <end position="143"/>
    </location>
</feature>
<dbReference type="STRING" id="408657.SAMN04487995_1119"/>
<dbReference type="OrthoDB" id="1491619at2"/>
<evidence type="ECO:0000313" key="2">
    <source>
        <dbReference type="EMBL" id="SEI52232.1"/>
    </source>
</evidence>
<dbReference type="EMBL" id="FNXY01000002">
    <property type="protein sequence ID" value="SEI52232.1"/>
    <property type="molecule type" value="Genomic_DNA"/>
</dbReference>
<protein>
    <submittedName>
        <fullName evidence="2">Por secretion system C-terminal sorting domain-containing protein</fullName>
    </submittedName>
</protein>
<accession>A0A1H6RM01</accession>
<evidence type="ECO:0000313" key="3">
    <source>
        <dbReference type="Proteomes" id="UP000199532"/>
    </source>
</evidence>
<sequence length="146" mass="16737">MESIGYNKGFRIERSVDAKTFENIGFVDGLGDNLGDKTYTFLDAKPYFKSYYRLKQLDWDGKSEYSRIITVKQDKNNLSVYPNPANTEFFVSGLDREEAVEIRNSEGRIVLKQKVNPGQPVRTDKLSNGLYLIKVGEETRKVVIQN</sequence>
<dbReference type="Pfam" id="PF18962">
    <property type="entry name" value="Por_Secre_tail"/>
    <property type="match status" value="1"/>
</dbReference>
<dbReference type="AlphaFoldDB" id="A0A1H6RM01"/>
<dbReference type="InterPro" id="IPR026444">
    <property type="entry name" value="Secre_tail"/>
</dbReference>
<reference evidence="2 3" key="1">
    <citation type="submission" date="2016-10" db="EMBL/GenBank/DDBJ databases">
        <authorList>
            <person name="de Groot N.N."/>
        </authorList>
    </citation>
    <scope>NUCLEOTIDE SEQUENCE [LARGE SCALE GENOMIC DNA]</scope>
    <source>
        <strain evidence="2 3">DSM 19938</strain>
    </source>
</reference>
<proteinExistence type="predicted"/>
<name>A0A1H6RM01_9BACT</name>
<gene>
    <name evidence="2" type="ORF">SAMN04487995_1119</name>
</gene>
<organism evidence="2 3">
    <name type="scientific">Dyadobacter koreensis</name>
    <dbReference type="NCBI Taxonomy" id="408657"/>
    <lineage>
        <taxon>Bacteria</taxon>
        <taxon>Pseudomonadati</taxon>
        <taxon>Bacteroidota</taxon>
        <taxon>Cytophagia</taxon>
        <taxon>Cytophagales</taxon>
        <taxon>Spirosomataceae</taxon>
        <taxon>Dyadobacter</taxon>
    </lineage>
</organism>
<dbReference type="Proteomes" id="UP000199532">
    <property type="component" value="Unassembled WGS sequence"/>
</dbReference>
<dbReference type="RefSeq" id="WP_090333132.1">
    <property type="nucleotide sequence ID" value="NZ_FNXY01000002.1"/>
</dbReference>